<proteinExistence type="predicted"/>
<sequence>MRLSLEQGTSLWALSDHRARKFRKQEQERREAALRAQEQGCAHGALFKPGLSEGACVEPQEIRCAHADVSSEDVGTASRIELVAPKVRPFPPKRTPAGQITALVSTQREMGERKLGSRARNAAMSMSEQDLCAPELWQGHSDSFHEAEACPSENGLQPPPLAHKLLSNHLMVTGDTPQVWAAIPTMPHKGVLKLHGGKRQCHRMKQERAGAADNRPLTCVIHLTAGKCRGTAACSKTVHAETFANSVPDSPTVLPFKEQPFLQVAFFTFFCKRGTVEPYAPPPHFHTEPQPAATALGWWLRSERQHLQDFSRSARFTHAADSFLPQNTAGKGSGFLHGDKMTVMDDVLLLGGSW</sequence>
<dbReference type="Proteomes" id="UP000296049">
    <property type="component" value="Unassembled WGS sequence"/>
</dbReference>
<name>R0LIQ7_ANAPL</name>
<evidence type="ECO:0000313" key="1">
    <source>
        <dbReference type="EMBL" id="EOB01540.1"/>
    </source>
</evidence>
<dbReference type="AlphaFoldDB" id="R0LIQ7"/>
<dbReference type="EMBL" id="KB743076">
    <property type="protein sequence ID" value="EOB01540.1"/>
    <property type="molecule type" value="Genomic_DNA"/>
</dbReference>
<protein>
    <submittedName>
        <fullName evidence="1">Uncharacterized protein</fullName>
    </submittedName>
</protein>
<evidence type="ECO:0000313" key="2">
    <source>
        <dbReference type="Proteomes" id="UP000296049"/>
    </source>
</evidence>
<organism evidence="1 2">
    <name type="scientific">Anas platyrhynchos</name>
    <name type="common">Mallard</name>
    <name type="synonym">Anas boschas</name>
    <dbReference type="NCBI Taxonomy" id="8839"/>
    <lineage>
        <taxon>Eukaryota</taxon>
        <taxon>Metazoa</taxon>
        <taxon>Chordata</taxon>
        <taxon>Craniata</taxon>
        <taxon>Vertebrata</taxon>
        <taxon>Euteleostomi</taxon>
        <taxon>Archelosauria</taxon>
        <taxon>Archosauria</taxon>
        <taxon>Dinosauria</taxon>
        <taxon>Saurischia</taxon>
        <taxon>Theropoda</taxon>
        <taxon>Coelurosauria</taxon>
        <taxon>Aves</taxon>
        <taxon>Neognathae</taxon>
        <taxon>Galloanserae</taxon>
        <taxon>Anseriformes</taxon>
        <taxon>Anatidae</taxon>
        <taxon>Anatinae</taxon>
        <taxon>Anas</taxon>
    </lineage>
</organism>
<gene>
    <name evidence="1" type="ORF">Anapl_08279</name>
</gene>
<reference evidence="2" key="1">
    <citation type="journal article" date="2013" name="Nat. Genet.">
        <title>The duck genome and transcriptome provide insight into an avian influenza virus reservoir species.</title>
        <authorList>
            <person name="Huang Y."/>
            <person name="Li Y."/>
            <person name="Burt D.W."/>
            <person name="Chen H."/>
            <person name="Zhang Y."/>
            <person name="Qian W."/>
            <person name="Kim H."/>
            <person name="Gan S."/>
            <person name="Zhao Y."/>
            <person name="Li J."/>
            <person name="Yi K."/>
            <person name="Feng H."/>
            <person name="Zhu P."/>
            <person name="Li B."/>
            <person name="Liu Q."/>
            <person name="Fairley S."/>
            <person name="Magor K.E."/>
            <person name="Du Z."/>
            <person name="Hu X."/>
            <person name="Goodman L."/>
            <person name="Tafer H."/>
            <person name="Vignal A."/>
            <person name="Lee T."/>
            <person name="Kim K.W."/>
            <person name="Sheng Z."/>
            <person name="An Y."/>
            <person name="Searle S."/>
            <person name="Herrero J."/>
            <person name="Groenen M.A."/>
            <person name="Crooijmans R.P."/>
            <person name="Faraut T."/>
            <person name="Cai Q."/>
            <person name="Webster R.G."/>
            <person name="Aldridge J.R."/>
            <person name="Warren W.C."/>
            <person name="Bartschat S."/>
            <person name="Kehr S."/>
            <person name="Marz M."/>
            <person name="Stadler P.F."/>
            <person name="Smith J."/>
            <person name="Kraus R.H."/>
            <person name="Zhao Y."/>
            <person name="Ren L."/>
            <person name="Fei J."/>
            <person name="Morisson M."/>
            <person name="Kaiser P."/>
            <person name="Griffin D.K."/>
            <person name="Rao M."/>
            <person name="Pitel F."/>
            <person name="Wang J."/>
            <person name="Li N."/>
        </authorList>
    </citation>
    <scope>NUCLEOTIDE SEQUENCE [LARGE SCALE GENOMIC DNA]</scope>
</reference>
<accession>R0LIQ7</accession>
<keyword evidence="2" id="KW-1185">Reference proteome</keyword>